<dbReference type="RefSeq" id="WP_104055884.1">
    <property type="nucleotide sequence ID" value="NZ_CP076456.1"/>
</dbReference>
<protein>
    <recommendedName>
        <fullName evidence="3">Dehydrogenase</fullName>
    </recommendedName>
</protein>
<name>A0A975S6D1_9MICC</name>
<accession>A0A975S6D1</accession>
<keyword evidence="2" id="KW-1185">Reference proteome</keyword>
<evidence type="ECO:0000313" key="1">
    <source>
        <dbReference type="EMBL" id="QWQ36630.1"/>
    </source>
</evidence>
<proteinExistence type="predicted"/>
<evidence type="ECO:0000313" key="2">
    <source>
        <dbReference type="Proteomes" id="UP000680588"/>
    </source>
</evidence>
<evidence type="ECO:0008006" key="3">
    <source>
        <dbReference type="Google" id="ProtNLM"/>
    </source>
</evidence>
<gene>
    <name evidence="1" type="ORF">KG104_02080</name>
</gene>
<dbReference type="EMBL" id="CP076456">
    <property type="protein sequence ID" value="QWQ36630.1"/>
    <property type="molecule type" value="Genomic_DNA"/>
</dbReference>
<dbReference type="AlphaFoldDB" id="A0A975S6D1"/>
<sequence>MALFAAARQGRKDDTQLGKGVWRRAHDRFTRGLDRYHQMLEGVEDDAVYNELVTVANSLSELLPRVREVCMAAQRRLPSDGQDIPGALIAVHRALSRSGNSLAATAEAAAMSRLEGERWGYASAGLQNVHRRAQLVAEDVLEAERALKVAVPGPAGSRK</sequence>
<organism evidence="1 2">
    <name type="scientific">Arthrobacter sunyaminii</name>
    <dbReference type="NCBI Taxonomy" id="2816859"/>
    <lineage>
        <taxon>Bacteria</taxon>
        <taxon>Bacillati</taxon>
        <taxon>Actinomycetota</taxon>
        <taxon>Actinomycetes</taxon>
        <taxon>Micrococcales</taxon>
        <taxon>Micrococcaceae</taxon>
        <taxon>Arthrobacter</taxon>
    </lineage>
</organism>
<dbReference type="KEGG" id="asun:KG104_02080"/>
<dbReference type="Proteomes" id="UP000680588">
    <property type="component" value="Chromosome"/>
</dbReference>
<reference evidence="1" key="1">
    <citation type="submission" date="2021-06" db="EMBL/GenBank/DDBJ databases">
        <title>Novel species in genus Arthrobacter.</title>
        <authorList>
            <person name="Zhang G."/>
        </authorList>
    </citation>
    <scope>NUCLEOTIDE SEQUENCE</scope>
    <source>
        <strain evidence="1">Zg-ZUI122</strain>
    </source>
</reference>